<organism evidence="1">
    <name type="scientific">freshwater metagenome</name>
    <dbReference type="NCBI Taxonomy" id="449393"/>
    <lineage>
        <taxon>unclassified sequences</taxon>
        <taxon>metagenomes</taxon>
        <taxon>ecological metagenomes</taxon>
    </lineage>
</organism>
<evidence type="ECO:0000313" key="1">
    <source>
        <dbReference type="EMBL" id="CAB4343187.1"/>
    </source>
</evidence>
<reference evidence="1" key="1">
    <citation type="submission" date="2020-05" db="EMBL/GenBank/DDBJ databases">
        <authorList>
            <person name="Chiriac C."/>
            <person name="Salcher M."/>
            <person name="Ghai R."/>
            <person name="Kavagutti S V."/>
        </authorList>
    </citation>
    <scope>NUCLEOTIDE SEQUENCE</scope>
</reference>
<accession>A0A6J5ZQN1</accession>
<proteinExistence type="predicted"/>
<sequence length="133" mass="14409">MRVVVWLTFVWLAVLAGFFVWSYQTHRETERQAPELVAAVDSALRSAVSQNPGLLNAMVSTNLIQSFDESGAIDVFSVVPVVEGAEPFRFSVTPDGAAVIGYRGTSLANEVCVRGVLSPSGAVTTQRWSCSDW</sequence>
<dbReference type="AlphaFoldDB" id="A0A6J5ZQN1"/>
<dbReference type="EMBL" id="CAESAL010000041">
    <property type="protein sequence ID" value="CAB4343187.1"/>
    <property type="molecule type" value="Genomic_DNA"/>
</dbReference>
<protein>
    <submittedName>
        <fullName evidence="1">Unannotated protein</fullName>
    </submittedName>
</protein>
<name>A0A6J5ZQN1_9ZZZZ</name>
<gene>
    <name evidence="1" type="ORF">UFOPK3331_01197</name>
</gene>